<accession>A0A2T0PTU2</accession>
<comment type="similarity">
    <text evidence="1">Belongs to the strictosidine synthase family.</text>
</comment>
<dbReference type="InterPro" id="IPR018119">
    <property type="entry name" value="Strictosidine_synth_cons-reg"/>
</dbReference>
<dbReference type="PANTHER" id="PTHR10426">
    <property type="entry name" value="STRICTOSIDINE SYNTHASE-RELATED"/>
    <property type="match status" value="1"/>
</dbReference>
<keyword evidence="2" id="KW-0597">Phosphoprotein</keyword>
<protein>
    <submittedName>
        <fullName evidence="7">Gluconolactonase</fullName>
    </submittedName>
</protein>
<dbReference type="PANTHER" id="PTHR10426:SF88">
    <property type="entry name" value="ADIPOCYTE PLASMA MEMBRANE-ASSOCIATED PROTEIN HEMOMUCIN-RELATED"/>
    <property type="match status" value="1"/>
</dbReference>
<evidence type="ECO:0000259" key="6">
    <source>
        <dbReference type="Pfam" id="PF03088"/>
    </source>
</evidence>
<dbReference type="Gene3D" id="2.120.10.30">
    <property type="entry name" value="TolB, C-terminal domain"/>
    <property type="match status" value="1"/>
</dbReference>
<name>A0A2T0PTU2_9ACTN</name>
<evidence type="ECO:0000256" key="3">
    <source>
        <dbReference type="ARBA" id="ARBA00023180"/>
    </source>
</evidence>
<evidence type="ECO:0000313" key="7">
    <source>
        <dbReference type="EMBL" id="PRX92325.1"/>
    </source>
</evidence>
<gene>
    <name evidence="7" type="ORF">CLV72_11085</name>
</gene>
<keyword evidence="3" id="KW-0325">Glycoprotein</keyword>
<organism evidence="7 8">
    <name type="scientific">Allonocardiopsis opalescens</name>
    <dbReference type="NCBI Taxonomy" id="1144618"/>
    <lineage>
        <taxon>Bacteria</taxon>
        <taxon>Bacillati</taxon>
        <taxon>Actinomycetota</taxon>
        <taxon>Actinomycetes</taxon>
        <taxon>Streptosporangiales</taxon>
        <taxon>Allonocardiopsis</taxon>
    </lineage>
</organism>
<dbReference type="SUPFAM" id="SSF63829">
    <property type="entry name" value="Calcium-dependent phosphotriesterase"/>
    <property type="match status" value="1"/>
</dbReference>
<proteinExistence type="inferred from homology"/>
<keyword evidence="5" id="KW-1133">Transmembrane helix</keyword>
<dbReference type="GO" id="GO:0016787">
    <property type="term" value="F:hydrolase activity"/>
    <property type="evidence" value="ECO:0007669"/>
    <property type="project" value="TreeGrafter"/>
</dbReference>
<feature type="transmembrane region" description="Helical" evidence="5">
    <location>
        <begin position="30"/>
        <end position="52"/>
    </location>
</feature>
<keyword evidence="5" id="KW-0812">Transmembrane</keyword>
<reference evidence="7 8" key="1">
    <citation type="submission" date="2018-03" db="EMBL/GenBank/DDBJ databases">
        <title>Genomic Encyclopedia of Archaeal and Bacterial Type Strains, Phase II (KMG-II): from individual species to whole genera.</title>
        <authorList>
            <person name="Goeker M."/>
        </authorList>
    </citation>
    <scope>NUCLEOTIDE SEQUENCE [LARGE SCALE GENOMIC DNA]</scope>
    <source>
        <strain evidence="7 8">DSM 45601</strain>
    </source>
</reference>
<evidence type="ECO:0000256" key="4">
    <source>
        <dbReference type="SAM" id="MobiDB-lite"/>
    </source>
</evidence>
<evidence type="ECO:0000256" key="1">
    <source>
        <dbReference type="ARBA" id="ARBA00009191"/>
    </source>
</evidence>
<keyword evidence="8" id="KW-1185">Reference proteome</keyword>
<dbReference type="OrthoDB" id="6844941at2"/>
<evidence type="ECO:0000256" key="2">
    <source>
        <dbReference type="ARBA" id="ARBA00022553"/>
    </source>
</evidence>
<dbReference type="InterPro" id="IPR011042">
    <property type="entry name" value="6-blade_b-propeller_TolB-like"/>
</dbReference>
<keyword evidence="5" id="KW-0472">Membrane</keyword>
<comment type="caution">
    <text evidence="7">The sequence shown here is derived from an EMBL/GenBank/DDBJ whole genome shotgun (WGS) entry which is preliminary data.</text>
</comment>
<feature type="region of interest" description="Disordered" evidence="4">
    <location>
        <begin position="1"/>
        <end position="22"/>
    </location>
</feature>
<sequence>MTSTDPDIRDAPSAGRGTPARRGRRWPRRLLLTALALLAAVPLLAAVLLVTLPSPIGNPVAWDPAPAPPREGALARNEALAGAELLGDGQLRFPEDLTFDARGDLYTGTVDGMVWRLDPQDPTTPAERFADLGHPVLGLRFDATGQLLAAVPELGLVAVDPDGGHRVLTDEVDGSPITYANELTISNGGLVYFSDSSSAHDAGWPYDFLEGRPHGRLLSYDPATGTTAVVADDLYFPNGLVLSPDEDFLVFAETFRYRLTRLWLTGPQAGSTETFADNLPLAPDNISLGPDGSYWLGGGGGQRSDLQDFLHRNAWAKDALATFLPFDTLRGLPESGSQGFVTRLAPDGTVLAGYDDPTGRVHAVSSVESFGEHLYLGTLYGDAIGRVPLTQVETAS</sequence>
<feature type="domain" description="Strictosidine synthase conserved region" evidence="6">
    <location>
        <begin position="181"/>
        <end position="266"/>
    </location>
</feature>
<dbReference type="Proteomes" id="UP000237846">
    <property type="component" value="Unassembled WGS sequence"/>
</dbReference>
<dbReference type="RefSeq" id="WP_106252477.1">
    <property type="nucleotide sequence ID" value="NZ_PVZC01000010.1"/>
</dbReference>
<dbReference type="Pfam" id="PF03088">
    <property type="entry name" value="Str_synth"/>
    <property type="match status" value="1"/>
</dbReference>
<evidence type="ECO:0000313" key="8">
    <source>
        <dbReference type="Proteomes" id="UP000237846"/>
    </source>
</evidence>
<dbReference type="AlphaFoldDB" id="A0A2T0PTU2"/>
<dbReference type="Pfam" id="PF20067">
    <property type="entry name" value="SSL_N"/>
    <property type="match status" value="1"/>
</dbReference>
<dbReference type="EMBL" id="PVZC01000010">
    <property type="protein sequence ID" value="PRX92325.1"/>
    <property type="molecule type" value="Genomic_DNA"/>
</dbReference>
<feature type="compositionally biased region" description="Basic and acidic residues" evidence="4">
    <location>
        <begin position="1"/>
        <end position="10"/>
    </location>
</feature>
<evidence type="ECO:0000256" key="5">
    <source>
        <dbReference type="SAM" id="Phobius"/>
    </source>
</evidence>